<accession>A0A9N7YQK8</accession>
<dbReference type="GO" id="GO:0005730">
    <property type="term" value="C:nucleolus"/>
    <property type="evidence" value="ECO:0007669"/>
    <property type="project" value="TreeGrafter"/>
</dbReference>
<evidence type="ECO:0000313" key="6">
    <source>
        <dbReference type="Proteomes" id="UP001153269"/>
    </source>
</evidence>
<keyword evidence="2" id="KW-0378">Hydrolase</keyword>
<keyword evidence="3" id="KW-0067">ATP-binding</keyword>
<dbReference type="SUPFAM" id="SSF52540">
    <property type="entry name" value="P-loop containing nucleoside triphosphate hydrolases"/>
    <property type="match status" value="1"/>
</dbReference>
<dbReference type="GO" id="GO:0003725">
    <property type="term" value="F:double-stranded RNA binding"/>
    <property type="evidence" value="ECO:0007669"/>
    <property type="project" value="TreeGrafter"/>
</dbReference>
<dbReference type="EC" id="3.6.4.13" evidence="1"/>
<sequence>MTDGMLLREAIGDPLLLRYTVVVLDESPRAHVHTDVLFGVVTSAVPGGKAASIQIYYTKHPQSDYLQAALVSVFQIIRQWFGGCCRCSGSLSTAAAIGSSWQERLCSCNRLYTEAESDSLIPMTVPEIRGVTWPAYAAVNGSGDPDVMNFDFMSKPLQAVHSAVEHLELLGAVERKEGQVSSLLLKEMASFPWSQDMPSSKPSCCPQIYSCSEEIFVIVSLLSVDTVLFNPPARREEVLAARKKFSPAKETT</sequence>
<keyword evidence="6" id="KW-1185">Reference proteome</keyword>
<name>A0A9N7YQK8_PLEPL</name>
<dbReference type="PANTHER" id="PTHR18934">
    <property type="entry name" value="ATP-DEPENDENT RNA HELICASE"/>
    <property type="match status" value="1"/>
</dbReference>
<evidence type="ECO:0000256" key="2">
    <source>
        <dbReference type="ARBA" id="ARBA00022801"/>
    </source>
</evidence>
<dbReference type="Gene3D" id="3.40.50.300">
    <property type="entry name" value="P-loop containing nucleotide triphosphate hydrolases"/>
    <property type="match status" value="1"/>
</dbReference>
<keyword evidence="3" id="KW-0347">Helicase</keyword>
<proteinExistence type="predicted"/>
<organism evidence="5 6">
    <name type="scientific">Pleuronectes platessa</name>
    <name type="common">European plaice</name>
    <dbReference type="NCBI Taxonomy" id="8262"/>
    <lineage>
        <taxon>Eukaryota</taxon>
        <taxon>Metazoa</taxon>
        <taxon>Chordata</taxon>
        <taxon>Craniata</taxon>
        <taxon>Vertebrata</taxon>
        <taxon>Euteleostomi</taxon>
        <taxon>Actinopterygii</taxon>
        <taxon>Neopterygii</taxon>
        <taxon>Teleostei</taxon>
        <taxon>Neoteleostei</taxon>
        <taxon>Acanthomorphata</taxon>
        <taxon>Carangaria</taxon>
        <taxon>Pleuronectiformes</taxon>
        <taxon>Pleuronectoidei</taxon>
        <taxon>Pleuronectidae</taxon>
        <taxon>Pleuronectes</taxon>
    </lineage>
</organism>
<keyword evidence="3" id="KW-0547">Nucleotide-binding</keyword>
<dbReference type="AlphaFoldDB" id="A0A9N7YQK8"/>
<dbReference type="EMBL" id="CADEAL010001830">
    <property type="protein sequence ID" value="CAB1435929.1"/>
    <property type="molecule type" value="Genomic_DNA"/>
</dbReference>
<dbReference type="GO" id="GO:0016787">
    <property type="term" value="F:hydrolase activity"/>
    <property type="evidence" value="ECO:0007669"/>
    <property type="project" value="UniProtKB-KW"/>
</dbReference>
<reference evidence="5" key="1">
    <citation type="submission" date="2020-03" db="EMBL/GenBank/DDBJ databases">
        <authorList>
            <person name="Weist P."/>
        </authorList>
    </citation>
    <scope>NUCLEOTIDE SEQUENCE</scope>
</reference>
<gene>
    <name evidence="5" type="ORF">PLEPLA_LOCUS23955</name>
</gene>
<comment type="catalytic activity">
    <reaction evidence="4">
        <text>ATP + H2O = ADP + phosphate + H(+)</text>
        <dbReference type="Rhea" id="RHEA:13065"/>
        <dbReference type="ChEBI" id="CHEBI:15377"/>
        <dbReference type="ChEBI" id="CHEBI:15378"/>
        <dbReference type="ChEBI" id="CHEBI:30616"/>
        <dbReference type="ChEBI" id="CHEBI:43474"/>
        <dbReference type="ChEBI" id="CHEBI:456216"/>
        <dbReference type="EC" id="3.6.4.13"/>
    </reaction>
</comment>
<dbReference type="GO" id="GO:0003724">
    <property type="term" value="F:RNA helicase activity"/>
    <property type="evidence" value="ECO:0007669"/>
    <property type="project" value="UniProtKB-EC"/>
</dbReference>
<evidence type="ECO:0000313" key="5">
    <source>
        <dbReference type="EMBL" id="CAB1435929.1"/>
    </source>
</evidence>
<dbReference type="InterPro" id="IPR027417">
    <property type="entry name" value="P-loop_NTPase"/>
</dbReference>
<dbReference type="Gene3D" id="1.20.120.1080">
    <property type="match status" value="1"/>
</dbReference>
<comment type="caution">
    <text evidence="5">The sequence shown here is derived from an EMBL/GenBank/DDBJ whole genome shotgun (WGS) entry which is preliminary data.</text>
</comment>
<evidence type="ECO:0000256" key="4">
    <source>
        <dbReference type="ARBA" id="ARBA00047984"/>
    </source>
</evidence>
<dbReference type="PANTHER" id="PTHR18934:SF118">
    <property type="entry name" value="ATP-DEPENDENT RNA HELICASE DHX33"/>
    <property type="match status" value="1"/>
</dbReference>
<dbReference type="GO" id="GO:0045943">
    <property type="term" value="P:positive regulation of transcription by RNA polymerase I"/>
    <property type="evidence" value="ECO:0007669"/>
    <property type="project" value="TreeGrafter"/>
</dbReference>
<evidence type="ECO:0000256" key="3">
    <source>
        <dbReference type="ARBA" id="ARBA00022806"/>
    </source>
</evidence>
<protein>
    <recommendedName>
        <fullName evidence="1">RNA helicase</fullName>
        <ecNumber evidence="1">3.6.4.13</ecNumber>
    </recommendedName>
</protein>
<evidence type="ECO:0000256" key="1">
    <source>
        <dbReference type="ARBA" id="ARBA00012552"/>
    </source>
</evidence>
<dbReference type="Proteomes" id="UP001153269">
    <property type="component" value="Unassembled WGS sequence"/>
</dbReference>